<evidence type="ECO:0000256" key="2">
    <source>
        <dbReference type="ARBA" id="ARBA00008290"/>
    </source>
</evidence>
<protein>
    <recommendedName>
        <fullName evidence="10">M18 family aminopeptidase</fullName>
        <ecNumber evidence="10">3.4.11.-</ecNumber>
    </recommendedName>
</protein>
<evidence type="ECO:0000256" key="6">
    <source>
        <dbReference type="ARBA" id="ARBA00022801"/>
    </source>
</evidence>
<evidence type="ECO:0000256" key="1">
    <source>
        <dbReference type="ARBA" id="ARBA00001947"/>
    </source>
</evidence>
<keyword evidence="4 9" id="KW-0645">Protease</keyword>
<keyword evidence="3 9" id="KW-0031">Aminopeptidase</keyword>
<evidence type="ECO:0000256" key="5">
    <source>
        <dbReference type="ARBA" id="ARBA00022723"/>
    </source>
</evidence>
<reference evidence="11 12" key="1">
    <citation type="submission" date="2017-08" db="EMBL/GenBank/DDBJ databases">
        <title>Halovibrio sewagensis sp. nov., isolated from wastewater of high salinity.</title>
        <authorList>
            <person name="Dong X."/>
            <person name="Zhang G."/>
        </authorList>
    </citation>
    <scope>NUCLEOTIDE SEQUENCE [LARGE SCALE GENOMIC DNA]</scope>
    <source>
        <strain evidence="11 12">YL5-2</strain>
    </source>
</reference>
<keyword evidence="5 9" id="KW-0479">Metal-binding</keyword>
<dbReference type="Gene3D" id="3.40.630.10">
    <property type="entry name" value="Zn peptidases"/>
    <property type="match status" value="1"/>
</dbReference>
<dbReference type="CDD" id="cd05658">
    <property type="entry name" value="M18_DAP"/>
    <property type="match status" value="1"/>
</dbReference>
<evidence type="ECO:0000256" key="10">
    <source>
        <dbReference type="RuleBase" id="RU004387"/>
    </source>
</evidence>
<comment type="cofactor">
    <cofactor evidence="1 10">
        <name>Zn(2+)</name>
        <dbReference type="ChEBI" id="CHEBI:29105"/>
    </cofactor>
</comment>
<evidence type="ECO:0000313" key="11">
    <source>
        <dbReference type="EMBL" id="PAU80630.1"/>
    </source>
</evidence>
<dbReference type="SUPFAM" id="SSF53187">
    <property type="entry name" value="Zn-dependent exopeptidases"/>
    <property type="match status" value="1"/>
</dbReference>
<proteinExistence type="inferred from homology"/>
<dbReference type="Gene3D" id="2.30.250.10">
    <property type="entry name" value="Aminopeptidase i, Domain 2"/>
    <property type="match status" value="1"/>
</dbReference>
<dbReference type="PANTHER" id="PTHR28570:SF3">
    <property type="entry name" value="ASPARTYL AMINOPEPTIDASE"/>
    <property type="match status" value="1"/>
</dbReference>
<dbReference type="GO" id="GO:0004177">
    <property type="term" value="F:aminopeptidase activity"/>
    <property type="evidence" value="ECO:0007669"/>
    <property type="project" value="UniProtKB-KW"/>
</dbReference>
<dbReference type="NCBIfam" id="NF002759">
    <property type="entry name" value="PRK02813.1"/>
    <property type="match status" value="1"/>
</dbReference>
<keyword evidence="6 9" id="KW-0378">Hydrolase</keyword>
<name>A0A2A2F737_9GAMM</name>
<evidence type="ECO:0000313" key="12">
    <source>
        <dbReference type="Proteomes" id="UP000218896"/>
    </source>
</evidence>
<dbReference type="Pfam" id="PF02127">
    <property type="entry name" value="Peptidase_M18"/>
    <property type="match status" value="1"/>
</dbReference>
<organism evidence="11 12">
    <name type="scientific">Halovibrio salipaludis</name>
    <dbReference type="NCBI Taxonomy" id="2032626"/>
    <lineage>
        <taxon>Bacteria</taxon>
        <taxon>Pseudomonadati</taxon>
        <taxon>Pseudomonadota</taxon>
        <taxon>Gammaproteobacteria</taxon>
        <taxon>Oceanospirillales</taxon>
        <taxon>Halomonadaceae</taxon>
        <taxon>Halovibrio</taxon>
    </lineage>
</organism>
<dbReference type="GO" id="GO:0008270">
    <property type="term" value="F:zinc ion binding"/>
    <property type="evidence" value="ECO:0007669"/>
    <property type="project" value="InterPro"/>
</dbReference>
<dbReference type="SUPFAM" id="SSF101821">
    <property type="entry name" value="Aminopeptidase/glucanase lid domain"/>
    <property type="match status" value="1"/>
</dbReference>
<dbReference type="OrthoDB" id="5288740at2"/>
<dbReference type="EC" id="3.4.11.-" evidence="10"/>
<keyword evidence="12" id="KW-1185">Reference proteome</keyword>
<evidence type="ECO:0000256" key="3">
    <source>
        <dbReference type="ARBA" id="ARBA00022438"/>
    </source>
</evidence>
<dbReference type="GO" id="GO:0005737">
    <property type="term" value="C:cytoplasm"/>
    <property type="evidence" value="ECO:0007669"/>
    <property type="project" value="UniProtKB-ARBA"/>
</dbReference>
<dbReference type="Proteomes" id="UP000218896">
    <property type="component" value="Unassembled WGS sequence"/>
</dbReference>
<gene>
    <name evidence="11" type="ORF">CK501_09420</name>
</gene>
<accession>A0A2A2F737</accession>
<sequence>MELNTFNEGLLEFLGQSPTPWHAVGNMAGMLDAAGFQRLDEGDPWSLAPGQGYYVVRNGSALVAFHTGRRSPAEAGWRMMGAHTDSPCLRVKPNPEIRRNGCLQLGVEVYGGALLNPWFDRDLSMAGRVTYEDDQGRRRDTLVDFRRPVAVIPSLAIHLDRDANSSRSINNQQHLPPVTLLTAEHPDTDFEQLLAQQLRADQPGINLRRILEHEICLYDTQAPARVGMAGEFITSARLDNLLSCWLGVQALLASDGAQPALAVFNDHEEVGSMTAEGAQGPLLESVLQRWVGGEDRHRALARSMMMSVDNAHAIHPNYPEYYDDAHGPVMNEGPVIKINRNQRYASSTRTSGLFRHLSGELGVPCQTFVVRSDMGCGSTIGPLTAAGIGISTLDVGVPQLAMHSIREMAGSRDAHSLYRVLRRYFELDSLWD</sequence>
<comment type="caution">
    <text evidence="11">The sequence shown here is derived from an EMBL/GenBank/DDBJ whole genome shotgun (WGS) entry which is preliminary data.</text>
</comment>
<evidence type="ECO:0000256" key="7">
    <source>
        <dbReference type="ARBA" id="ARBA00022833"/>
    </source>
</evidence>
<dbReference type="InterPro" id="IPR001948">
    <property type="entry name" value="Peptidase_M18"/>
</dbReference>
<dbReference type="EMBL" id="NSKD01000003">
    <property type="protein sequence ID" value="PAU80630.1"/>
    <property type="molecule type" value="Genomic_DNA"/>
</dbReference>
<dbReference type="InterPro" id="IPR023358">
    <property type="entry name" value="Peptidase_M18_dom2"/>
</dbReference>
<dbReference type="RefSeq" id="WP_095617464.1">
    <property type="nucleotide sequence ID" value="NZ_NSKD01000003.1"/>
</dbReference>
<dbReference type="GO" id="GO:0008237">
    <property type="term" value="F:metallopeptidase activity"/>
    <property type="evidence" value="ECO:0007669"/>
    <property type="project" value="UniProtKB-KW"/>
</dbReference>
<dbReference type="AlphaFoldDB" id="A0A2A2F737"/>
<dbReference type="PANTHER" id="PTHR28570">
    <property type="entry name" value="ASPARTYL AMINOPEPTIDASE"/>
    <property type="match status" value="1"/>
</dbReference>
<evidence type="ECO:0000256" key="4">
    <source>
        <dbReference type="ARBA" id="ARBA00022670"/>
    </source>
</evidence>
<keyword evidence="8 9" id="KW-0482">Metalloprotease</keyword>
<comment type="similarity">
    <text evidence="2 9">Belongs to the peptidase M18 family.</text>
</comment>
<evidence type="ECO:0000256" key="9">
    <source>
        <dbReference type="RuleBase" id="RU004386"/>
    </source>
</evidence>
<dbReference type="FunFam" id="2.30.250.10:FF:000003">
    <property type="entry name" value="Probable M18 family aminopeptidase 2"/>
    <property type="match status" value="1"/>
</dbReference>
<evidence type="ECO:0000256" key="8">
    <source>
        <dbReference type="ARBA" id="ARBA00023049"/>
    </source>
</evidence>
<dbReference type="GO" id="GO:0006508">
    <property type="term" value="P:proteolysis"/>
    <property type="evidence" value="ECO:0007669"/>
    <property type="project" value="UniProtKB-KW"/>
</dbReference>
<dbReference type="PRINTS" id="PR00932">
    <property type="entry name" value="AMINO1PTASE"/>
</dbReference>
<keyword evidence="7 9" id="KW-0862">Zinc</keyword>